<dbReference type="InterPro" id="IPR009019">
    <property type="entry name" value="KH_sf_prok-type"/>
</dbReference>
<dbReference type="GO" id="GO:0006412">
    <property type="term" value="P:translation"/>
    <property type="evidence" value="ECO:0007669"/>
    <property type="project" value="UniProtKB-UniRule"/>
</dbReference>
<dbReference type="FunFam" id="3.30.300.20:FF:000001">
    <property type="entry name" value="30S ribosomal protein S3"/>
    <property type="match status" value="1"/>
</dbReference>
<evidence type="ECO:0000313" key="12">
    <source>
        <dbReference type="Proteomes" id="UP000034600"/>
    </source>
</evidence>
<keyword evidence="2 8" id="KW-0699">rRNA-binding</keyword>
<evidence type="ECO:0000256" key="9">
    <source>
        <dbReference type="RuleBase" id="RU003624"/>
    </source>
</evidence>
<evidence type="ECO:0000259" key="10">
    <source>
        <dbReference type="PROSITE" id="PS50823"/>
    </source>
</evidence>
<evidence type="ECO:0000256" key="6">
    <source>
        <dbReference type="ARBA" id="ARBA00024998"/>
    </source>
</evidence>
<reference evidence="11 12" key="1">
    <citation type="journal article" date="2015" name="Nature">
        <title>rRNA introns, odd ribosomes, and small enigmatic genomes across a large radiation of phyla.</title>
        <authorList>
            <person name="Brown C.T."/>
            <person name="Hug L.A."/>
            <person name="Thomas B.C."/>
            <person name="Sharon I."/>
            <person name="Castelle C.J."/>
            <person name="Singh A."/>
            <person name="Wilkins M.J."/>
            <person name="Williams K.H."/>
            <person name="Banfield J.F."/>
        </authorList>
    </citation>
    <scope>NUCLEOTIDE SEQUENCE [LARGE SCALE GENOMIC DNA]</scope>
</reference>
<dbReference type="InterPro" id="IPR057258">
    <property type="entry name" value="Ribosomal_uS3"/>
</dbReference>
<feature type="domain" description="KH type-2" evidence="10">
    <location>
        <begin position="38"/>
        <end position="117"/>
    </location>
</feature>
<comment type="function">
    <text evidence="6 8">Binds the lower part of the 30S subunit head. Binds mRNA in the 70S ribosome, positioning it for translation.</text>
</comment>
<comment type="caution">
    <text evidence="11">The sequence shown here is derived from an EMBL/GenBank/DDBJ whole genome shotgun (WGS) entry which is preliminary data.</text>
</comment>
<organism evidence="11 12">
    <name type="scientific">Candidatus Jorgensenbacteria bacterium GW2011_GWC1_48_8</name>
    <dbReference type="NCBI Taxonomy" id="1618666"/>
    <lineage>
        <taxon>Bacteria</taxon>
        <taxon>Candidatus Joergenseniibacteriota</taxon>
    </lineage>
</organism>
<evidence type="ECO:0000313" key="11">
    <source>
        <dbReference type="EMBL" id="KKU99279.1"/>
    </source>
</evidence>
<dbReference type="NCBIfam" id="TIGR01009">
    <property type="entry name" value="rpsC_bact"/>
    <property type="match status" value="1"/>
</dbReference>
<evidence type="ECO:0000256" key="2">
    <source>
        <dbReference type="ARBA" id="ARBA00022730"/>
    </source>
</evidence>
<dbReference type="InterPro" id="IPR036419">
    <property type="entry name" value="Ribosomal_S3_C_sf"/>
</dbReference>
<dbReference type="InterPro" id="IPR004044">
    <property type="entry name" value="KH_dom_type_2"/>
</dbReference>
<dbReference type="PATRIC" id="fig|1618666.3.peg.57"/>
<dbReference type="GO" id="GO:0022627">
    <property type="term" value="C:cytosolic small ribosomal subunit"/>
    <property type="evidence" value="ECO:0007669"/>
    <property type="project" value="TreeGrafter"/>
</dbReference>
<dbReference type="HAMAP" id="MF_01309_B">
    <property type="entry name" value="Ribosomal_uS3_B"/>
    <property type="match status" value="1"/>
</dbReference>
<evidence type="ECO:0000256" key="7">
    <source>
        <dbReference type="ARBA" id="ARBA00035257"/>
    </source>
</evidence>
<dbReference type="InterPro" id="IPR018280">
    <property type="entry name" value="Ribosomal_uS3_CS"/>
</dbReference>
<proteinExistence type="inferred from homology"/>
<evidence type="ECO:0000256" key="4">
    <source>
        <dbReference type="ARBA" id="ARBA00022980"/>
    </source>
</evidence>
<dbReference type="GO" id="GO:0003729">
    <property type="term" value="F:mRNA binding"/>
    <property type="evidence" value="ECO:0007669"/>
    <property type="project" value="UniProtKB-UniRule"/>
</dbReference>
<dbReference type="CDD" id="cd02412">
    <property type="entry name" value="KH-II_30S_S3"/>
    <property type="match status" value="1"/>
</dbReference>
<comment type="similarity">
    <text evidence="1 8 9">Belongs to the universal ribosomal protein uS3 family.</text>
</comment>
<keyword evidence="3 8" id="KW-0694">RNA-binding</keyword>
<protein>
    <recommendedName>
        <fullName evidence="7 8">Small ribosomal subunit protein uS3</fullName>
    </recommendedName>
</protein>
<name>A0A0G1UYE7_9BACT</name>
<evidence type="ECO:0000256" key="8">
    <source>
        <dbReference type="HAMAP-Rule" id="MF_01309"/>
    </source>
</evidence>
<sequence length="230" mass="25999">MAQKTKPDSLRLGINKPWSSQWFFRRSRRFFLEEDEIIRKLTRGKILASGVAGIDIERVGDAVRISIRAARPGLIIGRGGKGIEELKNLLLKEMKNLRRKNKIGGSFSLNLNVEELKRMEISAPVTAQQIAFDIERRLPYRTAMRQQMEGLKQNKGIKGGKIKIAGRLNGAEISRSDWLAFGRMPLQTLRANIDYGEATAYTTYGTVGIKVWLYKGDIFDSKEQSANSKL</sequence>
<dbReference type="Pfam" id="PF00189">
    <property type="entry name" value="Ribosomal_S3_C"/>
    <property type="match status" value="1"/>
</dbReference>
<dbReference type="PANTHER" id="PTHR11760">
    <property type="entry name" value="30S/40S RIBOSOMAL PROTEIN S3"/>
    <property type="match status" value="1"/>
</dbReference>
<dbReference type="EMBL" id="LCPO01000002">
    <property type="protein sequence ID" value="KKU99279.1"/>
    <property type="molecule type" value="Genomic_DNA"/>
</dbReference>
<evidence type="ECO:0000256" key="1">
    <source>
        <dbReference type="ARBA" id="ARBA00010761"/>
    </source>
</evidence>
<comment type="subunit">
    <text evidence="8">Part of the 30S ribosomal subunit. Forms a tight complex with proteins S10 and S14.</text>
</comment>
<dbReference type="SUPFAM" id="SSF54821">
    <property type="entry name" value="Ribosomal protein S3 C-terminal domain"/>
    <property type="match status" value="1"/>
</dbReference>
<keyword evidence="5 8" id="KW-0687">Ribonucleoprotein</keyword>
<dbReference type="Proteomes" id="UP000034600">
    <property type="component" value="Unassembled WGS sequence"/>
</dbReference>
<gene>
    <name evidence="8" type="primary">rpsC</name>
    <name evidence="11" type="ORF">UY32_C0002G0015</name>
</gene>
<dbReference type="GO" id="GO:0019843">
    <property type="term" value="F:rRNA binding"/>
    <property type="evidence" value="ECO:0007669"/>
    <property type="project" value="UniProtKB-UniRule"/>
</dbReference>
<dbReference type="PROSITE" id="PS00548">
    <property type="entry name" value="RIBOSOMAL_S3"/>
    <property type="match status" value="1"/>
</dbReference>
<dbReference type="InterPro" id="IPR001351">
    <property type="entry name" value="Ribosomal_uS3_C"/>
</dbReference>
<keyword evidence="4 8" id="KW-0689">Ribosomal protein</keyword>
<dbReference type="GO" id="GO:0003735">
    <property type="term" value="F:structural constituent of ribosome"/>
    <property type="evidence" value="ECO:0007669"/>
    <property type="project" value="InterPro"/>
</dbReference>
<dbReference type="Pfam" id="PF07650">
    <property type="entry name" value="KH_2"/>
    <property type="match status" value="1"/>
</dbReference>
<evidence type="ECO:0000256" key="5">
    <source>
        <dbReference type="ARBA" id="ARBA00023274"/>
    </source>
</evidence>
<dbReference type="InterPro" id="IPR015946">
    <property type="entry name" value="KH_dom-like_a/b"/>
</dbReference>
<dbReference type="PROSITE" id="PS50823">
    <property type="entry name" value="KH_TYPE_2"/>
    <property type="match status" value="1"/>
</dbReference>
<dbReference type="AlphaFoldDB" id="A0A0G1UYE7"/>
<dbReference type="Gene3D" id="3.30.300.20">
    <property type="match status" value="1"/>
</dbReference>
<dbReference type="PANTHER" id="PTHR11760:SF19">
    <property type="entry name" value="SMALL RIBOSOMAL SUBUNIT PROTEIN US3C"/>
    <property type="match status" value="1"/>
</dbReference>
<accession>A0A0G1UYE7</accession>
<dbReference type="InterPro" id="IPR005704">
    <property type="entry name" value="Ribosomal_uS3_bac-typ"/>
</dbReference>
<evidence type="ECO:0000256" key="3">
    <source>
        <dbReference type="ARBA" id="ARBA00022884"/>
    </source>
</evidence>
<dbReference type="Gene3D" id="3.30.1140.32">
    <property type="entry name" value="Ribosomal protein S3, C-terminal domain"/>
    <property type="match status" value="1"/>
</dbReference>
<dbReference type="SUPFAM" id="SSF54814">
    <property type="entry name" value="Prokaryotic type KH domain (KH-domain type II)"/>
    <property type="match status" value="1"/>
</dbReference>